<protein>
    <recommendedName>
        <fullName evidence="6">Lipoprotein</fullName>
    </recommendedName>
</protein>
<evidence type="ECO:0000256" key="1">
    <source>
        <dbReference type="SAM" id="Coils"/>
    </source>
</evidence>
<comment type="caution">
    <text evidence="4">The sequence shown here is derived from an EMBL/GenBank/DDBJ whole genome shotgun (WGS) entry which is preliminary data.</text>
</comment>
<keyword evidence="2" id="KW-1133">Transmembrane helix</keyword>
<keyword evidence="3" id="KW-0732">Signal</keyword>
<dbReference type="SUPFAM" id="SSF48371">
    <property type="entry name" value="ARM repeat"/>
    <property type="match status" value="1"/>
</dbReference>
<feature type="transmembrane region" description="Helical" evidence="2">
    <location>
        <begin position="157"/>
        <end position="181"/>
    </location>
</feature>
<organism evidence="4 5">
    <name type="scientific">Mycoplasma phocimorsus</name>
    <dbReference type="NCBI Taxonomy" id="3045839"/>
    <lineage>
        <taxon>Bacteria</taxon>
        <taxon>Bacillati</taxon>
        <taxon>Mycoplasmatota</taxon>
        <taxon>Mollicutes</taxon>
        <taxon>Mycoplasmataceae</taxon>
        <taxon>Mycoplasma</taxon>
    </lineage>
</organism>
<name>A0AAJ1PRK1_9MOLU</name>
<reference evidence="4" key="1">
    <citation type="submission" date="2023-05" db="EMBL/GenBank/DDBJ databases">
        <title>Mycoplasma phocimorsus sp. nov., isolated from Scandinavian patients with seal finger or septic arthritis after contact with seals.</title>
        <authorList>
            <person name="Skafte-Holm A."/>
            <person name="Pedersen T.R."/>
            <person name="Froelund M."/>
            <person name="Stegger M."/>
            <person name="Qvortrup K."/>
            <person name="Michaels D.L."/>
            <person name="Brown D.R."/>
            <person name="Jensen J.S."/>
        </authorList>
    </citation>
    <scope>NUCLEOTIDE SEQUENCE</scope>
    <source>
        <strain evidence="4">M5725</strain>
    </source>
</reference>
<gene>
    <name evidence="4" type="ORF">QLQ80_00045</name>
</gene>
<dbReference type="PROSITE" id="PS51257">
    <property type="entry name" value="PROKAR_LIPOPROTEIN"/>
    <property type="match status" value="1"/>
</dbReference>
<evidence type="ECO:0000256" key="2">
    <source>
        <dbReference type="SAM" id="Phobius"/>
    </source>
</evidence>
<proteinExistence type="predicted"/>
<dbReference type="Proteomes" id="UP001224428">
    <property type="component" value="Unassembled WGS sequence"/>
</dbReference>
<evidence type="ECO:0000313" key="4">
    <source>
        <dbReference type="EMBL" id="MDJ1645483.1"/>
    </source>
</evidence>
<dbReference type="EMBL" id="JASDDP010000001">
    <property type="protein sequence ID" value="MDJ1645483.1"/>
    <property type="molecule type" value="Genomic_DNA"/>
</dbReference>
<keyword evidence="2" id="KW-0472">Membrane</keyword>
<feature type="chain" id="PRO_5042586765" description="Lipoprotein" evidence="3">
    <location>
        <begin position="23"/>
        <end position="656"/>
    </location>
</feature>
<evidence type="ECO:0000256" key="3">
    <source>
        <dbReference type="SAM" id="SignalP"/>
    </source>
</evidence>
<evidence type="ECO:0008006" key="6">
    <source>
        <dbReference type="Google" id="ProtNLM"/>
    </source>
</evidence>
<keyword evidence="2" id="KW-0812">Transmembrane</keyword>
<feature type="coiled-coil region" evidence="1">
    <location>
        <begin position="120"/>
        <end position="147"/>
    </location>
</feature>
<dbReference type="RefSeq" id="WP_283827057.1">
    <property type="nucleotide sequence ID" value="NZ_JASDDP010000001.1"/>
</dbReference>
<keyword evidence="1" id="KW-0175">Coiled coil</keyword>
<evidence type="ECO:0000313" key="5">
    <source>
        <dbReference type="Proteomes" id="UP001224428"/>
    </source>
</evidence>
<sequence length="656" mass="74912">MNSRKKILSILLGSISLISASAAISCTNKVDNSKQISRQFNKSKAKSQDRENLLLSIEKNKKYISNNELIDEAIRLQLDNINKKYLKNLNFLNIQEFQQIESINNIVKEISHNEETDNKNNSNLDKLKLLKKKKKELEQAWTKQKELKLKQKKLKNIIVGVSIGGAVVAGLSVGLGSYFGLKNINSEINKEVEKLKTRIFLNEDIIRQIKQKDSLFEVLQKILKVAFEKDLPNVIFNLVDKLLLKTVLKEYVTESSSKDLENRIKSDFKSKISEVVEKILNDLSSIQSQDNIDAIIKNVQNKISNVVKQYVPDFVKQTLLFLTKIDNTNNNKTKGKSIAGLFIKNILKNYKIIVEDVENISKLIEFYFTNIANGNNELIKFIVDVFSNVINEYSITFNIIQDFYNIINVTIAKLLTSDGEKIDINHIFKSIVPVLLKVLNEIIDENNESGLLKFVNSVFETKNNKNKLIYNIITKSDLATEIVYLQNTQEINAKKIKLPKFEFGLSTIIPILFNITNGIDLLKSFLSVFIKPIVILIKNEKNKEDAQKALFRISAIFTYIYYKYAPNLGSIGESIFNLFNPVDPETILKSIIGKYLKEETFFTDIWGDEDSCLFCLTKPHKIFEIVKTAARENNSNGAKSIELKKMLEAGKYIASK</sequence>
<keyword evidence="5" id="KW-1185">Reference proteome</keyword>
<dbReference type="AlphaFoldDB" id="A0AAJ1PRK1"/>
<dbReference type="InterPro" id="IPR016024">
    <property type="entry name" value="ARM-type_fold"/>
</dbReference>
<accession>A0AAJ1PRK1</accession>
<feature type="signal peptide" evidence="3">
    <location>
        <begin position="1"/>
        <end position="22"/>
    </location>
</feature>